<reference evidence="1 2" key="1">
    <citation type="submission" date="2017-08" db="EMBL/GenBank/DDBJ databases">
        <title>Infants hospitalized years apart are colonized by the same room-sourced microbial strains.</title>
        <authorList>
            <person name="Brooks B."/>
            <person name="Olm M.R."/>
            <person name="Firek B.A."/>
            <person name="Baker R."/>
            <person name="Thomas B.C."/>
            <person name="Morowitz M.J."/>
            <person name="Banfield J.F."/>
        </authorList>
    </citation>
    <scope>NUCLEOTIDE SEQUENCE [LARGE SCALE GENOMIC DNA]</scope>
    <source>
        <strain evidence="1">S2_005_002_R2_34</strain>
    </source>
</reference>
<sequence length="218" mass="22961">MALVLALGAGGAAAAGEAQDRLFALHALGGVETGQTLVYDFSRRGDFPAGTLTPVADGEARLRLAPGEGDKGRAAIAELRDGQTVIARFDPFPGDAGNPMFMVFMEEAVAGMSKITGGSSFYIRNRMREALGAQDAVEAVEVAYDGREVAARRLTFQPFLRDKNAAKMGAPFVDLAISFVMSDEVPGEFLSMEAVTGPGEGGEPLMDLKLDLTKVEEG</sequence>
<comment type="caution">
    <text evidence="1">The sequence shown here is derived from an EMBL/GenBank/DDBJ whole genome shotgun (WGS) entry which is preliminary data.</text>
</comment>
<gene>
    <name evidence="1" type="ORF">DI556_12720</name>
</gene>
<accession>A0A2W5NE23</accession>
<name>A0A2W5NE23_RHOSU</name>
<dbReference type="Proteomes" id="UP000249185">
    <property type="component" value="Unassembled WGS sequence"/>
</dbReference>
<proteinExistence type="predicted"/>
<protein>
    <recommendedName>
        <fullName evidence="3">DUF3108 domain-containing protein</fullName>
    </recommendedName>
</protein>
<evidence type="ECO:0008006" key="3">
    <source>
        <dbReference type="Google" id="ProtNLM"/>
    </source>
</evidence>
<dbReference type="EMBL" id="QFPW01000009">
    <property type="protein sequence ID" value="PZQ49005.1"/>
    <property type="molecule type" value="Genomic_DNA"/>
</dbReference>
<organism evidence="1 2">
    <name type="scientific">Rhodovulum sulfidophilum</name>
    <name type="common">Rhodobacter sulfidophilus</name>
    <dbReference type="NCBI Taxonomy" id="35806"/>
    <lineage>
        <taxon>Bacteria</taxon>
        <taxon>Pseudomonadati</taxon>
        <taxon>Pseudomonadota</taxon>
        <taxon>Alphaproteobacteria</taxon>
        <taxon>Rhodobacterales</taxon>
        <taxon>Paracoccaceae</taxon>
        <taxon>Rhodovulum</taxon>
    </lineage>
</organism>
<dbReference type="AlphaFoldDB" id="A0A2W5NE23"/>
<evidence type="ECO:0000313" key="1">
    <source>
        <dbReference type="EMBL" id="PZQ49005.1"/>
    </source>
</evidence>
<evidence type="ECO:0000313" key="2">
    <source>
        <dbReference type="Proteomes" id="UP000249185"/>
    </source>
</evidence>